<dbReference type="InterPro" id="IPR001638">
    <property type="entry name" value="Solute-binding_3/MltF_N"/>
</dbReference>
<keyword evidence="3" id="KW-1185">Reference proteome</keyword>
<gene>
    <name evidence="2" type="ORF">NCTC13337_01696</name>
</gene>
<evidence type="ECO:0000313" key="2">
    <source>
        <dbReference type="EMBL" id="SUO96047.1"/>
    </source>
</evidence>
<dbReference type="AlphaFoldDB" id="A0A380MXA0"/>
<evidence type="ECO:0000313" key="3">
    <source>
        <dbReference type="Proteomes" id="UP000254601"/>
    </source>
</evidence>
<proteinExistence type="predicted"/>
<dbReference type="Pfam" id="PF00497">
    <property type="entry name" value="SBP_bac_3"/>
    <property type="match status" value="1"/>
</dbReference>
<dbReference type="RefSeq" id="WP_072576576.1">
    <property type="nucleotide sequence ID" value="NZ_UHIC01000001.1"/>
</dbReference>
<sequence>MSDFGVVKYYQKRYNDLNYLVIPNSTVEFGFGVKKGNHVLAEILNRGLKTIKENGTYDKIYQQYFAD</sequence>
<dbReference type="Gene3D" id="3.40.190.10">
    <property type="entry name" value="Periplasmic binding protein-like II"/>
    <property type="match status" value="2"/>
</dbReference>
<dbReference type="SUPFAM" id="SSF53850">
    <property type="entry name" value="Periplasmic binding protein-like II"/>
    <property type="match status" value="1"/>
</dbReference>
<name>A0A380MXA0_9GAMM</name>
<dbReference type="EMBL" id="UHIC01000001">
    <property type="protein sequence ID" value="SUO96047.1"/>
    <property type="molecule type" value="Genomic_DNA"/>
</dbReference>
<feature type="domain" description="Solute-binding protein family 3/N-terminal" evidence="1">
    <location>
        <begin position="21"/>
        <end position="66"/>
    </location>
</feature>
<accession>A0A380MXA0</accession>
<reference evidence="2 3" key="1">
    <citation type="submission" date="2018-06" db="EMBL/GenBank/DDBJ databases">
        <authorList>
            <consortium name="Pathogen Informatics"/>
            <person name="Doyle S."/>
        </authorList>
    </citation>
    <scope>NUCLEOTIDE SEQUENCE [LARGE SCALE GENOMIC DNA]</scope>
    <source>
        <strain evidence="2 3">NCTC13337</strain>
    </source>
</reference>
<evidence type="ECO:0000259" key="1">
    <source>
        <dbReference type="Pfam" id="PF00497"/>
    </source>
</evidence>
<organism evidence="2 3">
    <name type="scientific">Suttonella ornithocola</name>
    <dbReference type="NCBI Taxonomy" id="279832"/>
    <lineage>
        <taxon>Bacteria</taxon>
        <taxon>Pseudomonadati</taxon>
        <taxon>Pseudomonadota</taxon>
        <taxon>Gammaproteobacteria</taxon>
        <taxon>Cardiobacteriales</taxon>
        <taxon>Cardiobacteriaceae</taxon>
        <taxon>Suttonella</taxon>
    </lineage>
</organism>
<protein>
    <submittedName>
        <fullName evidence="2">Glutamine ABC transporter periplasmic protein</fullName>
    </submittedName>
</protein>
<dbReference type="Proteomes" id="UP000254601">
    <property type="component" value="Unassembled WGS sequence"/>
</dbReference>